<dbReference type="InterPro" id="IPR011990">
    <property type="entry name" value="TPR-like_helical_dom_sf"/>
</dbReference>
<proteinExistence type="predicted"/>
<dbReference type="InterPro" id="IPR011009">
    <property type="entry name" value="Kinase-like_dom_sf"/>
</dbReference>
<dbReference type="Proteomes" id="UP000789375">
    <property type="component" value="Unassembled WGS sequence"/>
</dbReference>
<feature type="compositionally biased region" description="Polar residues" evidence="1">
    <location>
        <begin position="1269"/>
        <end position="1289"/>
    </location>
</feature>
<feature type="compositionally biased region" description="Polar residues" evidence="1">
    <location>
        <begin position="1238"/>
        <end position="1261"/>
    </location>
</feature>
<keyword evidence="4" id="KW-1185">Reference proteome</keyword>
<feature type="compositionally biased region" description="Polar residues" evidence="1">
    <location>
        <begin position="642"/>
        <end position="670"/>
    </location>
</feature>
<dbReference type="InterPro" id="IPR000719">
    <property type="entry name" value="Prot_kinase_dom"/>
</dbReference>
<dbReference type="Pfam" id="PF08238">
    <property type="entry name" value="Sel1"/>
    <property type="match status" value="3"/>
</dbReference>
<feature type="compositionally biased region" description="Polar residues" evidence="1">
    <location>
        <begin position="987"/>
        <end position="1005"/>
    </location>
</feature>
<feature type="compositionally biased region" description="Polar residues" evidence="1">
    <location>
        <begin position="1029"/>
        <end position="1081"/>
    </location>
</feature>
<reference evidence="3" key="1">
    <citation type="submission" date="2021-06" db="EMBL/GenBank/DDBJ databases">
        <authorList>
            <person name="Kallberg Y."/>
            <person name="Tangrot J."/>
            <person name="Rosling A."/>
        </authorList>
    </citation>
    <scope>NUCLEOTIDE SEQUENCE</scope>
    <source>
        <strain evidence="3">87-6 pot B 2015</strain>
    </source>
</reference>
<protein>
    <submittedName>
        <fullName evidence="3">5578_t:CDS:1</fullName>
    </submittedName>
</protein>
<dbReference type="PROSITE" id="PS50011">
    <property type="entry name" value="PROTEIN_KINASE_DOM"/>
    <property type="match status" value="1"/>
</dbReference>
<evidence type="ECO:0000259" key="2">
    <source>
        <dbReference type="PROSITE" id="PS50011"/>
    </source>
</evidence>
<feature type="region of interest" description="Disordered" evidence="1">
    <location>
        <begin position="1451"/>
        <end position="1504"/>
    </location>
</feature>
<feature type="region of interest" description="Disordered" evidence="1">
    <location>
        <begin position="1165"/>
        <end position="1289"/>
    </location>
</feature>
<sequence>MTKVNIPSMLVSPNSPTPKSTNSIYSLFSLKTPSIKSSLKSPQKSPIKSFKSTTTSSKNEIKYVLNGAKRVLTKFQHFNHHHEFVKCTGFIEQVIKILENVGTLSKNKRDQLIETKEYNDCSTLISEIEYYFKKHDQENSNPSEVEESLKKFVLNLEIVVNAIQRASEHLKTKKGSKWSPSNVSKIKTIGKLMVMKKESDRIKDDGDFVPLTHEEEPVIQQGLNIPTCEVEEPSNIPTSVEDPLNVPTSQKENSIEPVIQREVIIPKSLSREDESPNETIIQQDIIMPTGFIKQELIIPTGLNREGNYEGMFFNNKLSEKCIGIISRDDIKFTKFKDEMSYLMDLSYGCNNILSVKGFTERSIKENPSILIYIVNFLSSFFFNYKNKHATMLVTEWAEFNLPDYLKKNDLDWSAKLSIARGIANALNHIHNLNLLHYNVKSDSVLLDHDLEPKLHKFGKDAKDCVFLKSAGSLKPSNWSAPEVKRGGKYTSASEVYSFGVILWEIATQECLSGNKSIDKRDIVDAPTNYLTIMKSALDQEPQNRPTMQEMFDTLSQLESFYSVRQQKQQNLSIRNIINILNTNSAVSSSSEDLTIDSASSRVTSRENSPAPSISDQEYMFFTNNVNITSKVENSTDNDEFTVSESTSSIEKSPTVNADDTEKSSIFTTNDVDYHSDTENSTTIINNVEANAEKSPTSTNDIDYHSDIEISTSTNDIDYHSDTEISTNFTKDVETIAEKSPTSTNNVDYHSDTEISTSTNVVDYHSDTESSTNFIKDVETNAEKLPTSTNDVDYHSDTEIPTSTNDVDYHSDTESSTNFTKDVETNAEKSPTSTIDVDYHSDTEISTSTNDVDYHLDTESSTNFTKDVEANAEKSPTSTNDVDYHSETESSTNFTKDVETNAEKSPTSTNDVDNYSNFFQGTHTYSIIVVKHFKHIHDCNKCQELEKMLIQSDKKVFPMEARDIDTTTSSSVSNNTFVIYHSDTELSTSTNDIDCHSGTESSTNFTKDVETNAEKSPAFTNDVDYHSDTESSTNFTKNVETNADKSPTSTNDVGCHSGTESSTNFSKNVETNADKSPTSTNDVDYHSDTESSISTYNVDYHSGTESSTNFTKNVETNADESPTSTNDVGCHSGTESSTNFTKDVDAIAEKSPISTNDVGCHLDTESSTNFTKDVGTNAEKSPTSTNNVDYHSDTESSTSTNNVDYHSDTESSISTNDVDCHSDTESLTNFTEDVETNAEKSPTSTNNVDYHSDTESSISTYNVDYHSDTENSTNNVETNAENSPTFTNNIKSTSDTVILTNDVNSASNIENIDLNEFKKLHNNKQYRKAFKLINGYAKLDPKVLFWMGYYHYKGYHESSPYKPDIMTSLKYLEAGAKLNDPDAQYYYSHIIFHCCLNGIENGYEIALKHLKKASEQNHPASMLELGKYMIDGKFGCKKDITSGKTLIRRAKELGNRSANSDQKVDGTKARKYQRTSNASTSPLKRNVYQRRSRTSSNASSASSIRSMIVSKSFSSKKTNTITMDQT</sequence>
<feature type="region of interest" description="Disordered" evidence="1">
    <location>
        <begin position="635"/>
        <end position="673"/>
    </location>
</feature>
<dbReference type="InterPro" id="IPR006597">
    <property type="entry name" value="Sel1-like"/>
</dbReference>
<dbReference type="GO" id="GO:0004674">
    <property type="term" value="F:protein serine/threonine kinase activity"/>
    <property type="evidence" value="ECO:0007669"/>
    <property type="project" value="TreeGrafter"/>
</dbReference>
<evidence type="ECO:0000313" key="4">
    <source>
        <dbReference type="Proteomes" id="UP000789375"/>
    </source>
</evidence>
<dbReference type="Pfam" id="PF07714">
    <property type="entry name" value="PK_Tyr_Ser-Thr"/>
    <property type="match status" value="1"/>
</dbReference>
<dbReference type="PANTHER" id="PTHR44329">
    <property type="entry name" value="SERINE/THREONINE-PROTEIN KINASE TNNI3K-RELATED"/>
    <property type="match status" value="1"/>
</dbReference>
<dbReference type="SMART" id="SM00671">
    <property type="entry name" value="SEL1"/>
    <property type="match status" value="3"/>
</dbReference>
<dbReference type="SUPFAM" id="SSF81901">
    <property type="entry name" value="HCP-like"/>
    <property type="match status" value="1"/>
</dbReference>
<name>A0A9N8YWZ5_FUNMO</name>
<feature type="domain" description="Protein kinase" evidence="2">
    <location>
        <begin position="297"/>
        <end position="561"/>
    </location>
</feature>
<comment type="caution">
    <text evidence="3">The sequence shown here is derived from an EMBL/GenBank/DDBJ whole genome shotgun (WGS) entry which is preliminary data.</text>
</comment>
<feature type="compositionally biased region" description="Polar residues" evidence="1">
    <location>
        <begin position="1473"/>
        <end position="1482"/>
    </location>
</feature>
<dbReference type="InterPro" id="IPR001245">
    <property type="entry name" value="Ser-Thr/Tyr_kinase_cat_dom"/>
</dbReference>
<feature type="compositionally biased region" description="Polar residues" evidence="1">
    <location>
        <begin position="1089"/>
        <end position="1137"/>
    </location>
</feature>
<dbReference type="Gene3D" id="1.25.40.10">
    <property type="entry name" value="Tetratricopeptide repeat domain"/>
    <property type="match status" value="1"/>
</dbReference>
<dbReference type="SUPFAM" id="SSF56112">
    <property type="entry name" value="Protein kinase-like (PK-like)"/>
    <property type="match status" value="1"/>
</dbReference>
<feature type="compositionally biased region" description="Polar residues" evidence="1">
    <location>
        <begin position="1177"/>
        <end position="1216"/>
    </location>
</feature>
<organism evidence="3 4">
    <name type="scientific">Funneliformis mosseae</name>
    <name type="common">Endomycorrhizal fungus</name>
    <name type="synonym">Glomus mosseae</name>
    <dbReference type="NCBI Taxonomy" id="27381"/>
    <lineage>
        <taxon>Eukaryota</taxon>
        <taxon>Fungi</taxon>
        <taxon>Fungi incertae sedis</taxon>
        <taxon>Mucoromycota</taxon>
        <taxon>Glomeromycotina</taxon>
        <taxon>Glomeromycetes</taxon>
        <taxon>Glomerales</taxon>
        <taxon>Glomeraceae</taxon>
        <taxon>Funneliformis</taxon>
    </lineage>
</organism>
<feature type="region of interest" description="Disordered" evidence="1">
    <location>
        <begin position="987"/>
        <end position="1137"/>
    </location>
</feature>
<dbReference type="GO" id="GO:0005524">
    <property type="term" value="F:ATP binding"/>
    <property type="evidence" value="ECO:0007669"/>
    <property type="project" value="InterPro"/>
</dbReference>
<accession>A0A9N8YWZ5</accession>
<feature type="compositionally biased region" description="Low complexity" evidence="1">
    <location>
        <begin position="1493"/>
        <end position="1504"/>
    </location>
</feature>
<evidence type="ECO:0000256" key="1">
    <source>
        <dbReference type="SAM" id="MobiDB-lite"/>
    </source>
</evidence>
<evidence type="ECO:0000313" key="3">
    <source>
        <dbReference type="EMBL" id="CAG8455089.1"/>
    </source>
</evidence>
<dbReference type="InterPro" id="IPR051681">
    <property type="entry name" value="Ser/Thr_Kinases-Pseudokinases"/>
</dbReference>
<feature type="region of interest" description="Disordered" evidence="1">
    <location>
        <begin position="784"/>
        <end position="908"/>
    </location>
</feature>
<dbReference type="EMBL" id="CAJVPP010000203">
    <property type="protein sequence ID" value="CAG8455089.1"/>
    <property type="molecule type" value="Genomic_DNA"/>
</dbReference>
<gene>
    <name evidence="3" type="ORF">FMOSSE_LOCUS1740</name>
</gene>
<dbReference type="Gene3D" id="1.10.510.10">
    <property type="entry name" value="Transferase(Phosphotransferase) domain 1"/>
    <property type="match status" value="1"/>
</dbReference>